<dbReference type="Gene3D" id="1.10.3730.10">
    <property type="entry name" value="ProC C-terminal domain-like"/>
    <property type="match status" value="1"/>
</dbReference>
<dbReference type="Gene3D" id="3.40.50.720">
    <property type="entry name" value="NAD(P)-binding Rossmann-like Domain"/>
    <property type="match status" value="1"/>
</dbReference>
<dbReference type="InterPro" id="IPR028939">
    <property type="entry name" value="P5C_Rdtase_cat_N"/>
</dbReference>
<dbReference type="HAMAP" id="MF_01925">
    <property type="entry name" value="P5C_reductase"/>
    <property type="match status" value="1"/>
</dbReference>
<proteinExistence type="inferred from homology"/>
<comment type="catalytic activity">
    <reaction evidence="2">
        <text>L-proline + NADP(+) = (S)-1-pyrroline-5-carboxylate + NADPH + 2 H(+)</text>
        <dbReference type="Rhea" id="RHEA:14109"/>
        <dbReference type="ChEBI" id="CHEBI:15378"/>
        <dbReference type="ChEBI" id="CHEBI:17388"/>
        <dbReference type="ChEBI" id="CHEBI:57783"/>
        <dbReference type="ChEBI" id="CHEBI:58349"/>
        <dbReference type="ChEBI" id="CHEBI:60039"/>
        <dbReference type="EC" id="1.5.1.2"/>
    </reaction>
</comment>
<evidence type="ECO:0000313" key="7">
    <source>
        <dbReference type="Proteomes" id="UP000199427"/>
    </source>
</evidence>
<evidence type="ECO:0000256" key="2">
    <source>
        <dbReference type="HAMAP-Rule" id="MF_01925"/>
    </source>
</evidence>
<dbReference type="InterPro" id="IPR000304">
    <property type="entry name" value="Pyrroline-COOH_reductase"/>
</dbReference>
<name>A0A1H9BR55_9BACI</name>
<evidence type="ECO:0000256" key="1">
    <source>
        <dbReference type="ARBA" id="ARBA00005525"/>
    </source>
</evidence>
<evidence type="ECO:0000259" key="5">
    <source>
        <dbReference type="Pfam" id="PF14748"/>
    </source>
</evidence>
<dbReference type="STRING" id="571933.SAMN05216362_10449"/>
<comment type="similarity">
    <text evidence="1 2">Belongs to the pyrroline-5-carboxylate reductase family.</text>
</comment>
<dbReference type="PANTHER" id="PTHR11645">
    <property type="entry name" value="PYRROLINE-5-CARBOXYLATE REDUCTASE"/>
    <property type="match status" value="1"/>
</dbReference>
<dbReference type="OrthoDB" id="9805754at2"/>
<feature type="domain" description="Pyrroline-5-carboxylate reductase catalytic N-terminal" evidence="4">
    <location>
        <begin position="3"/>
        <end position="96"/>
    </location>
</feature>
<dbReference type="PIRSF" id="PIRSF000193">
    <property type="entry name" value="Pyrrol-5-carb_rd"/>
    <property type="match status" value="1"/>
</dbReference>
<accession>A0A1H9BR55</accession>
<evidence type="ECO:0000256" key="3">
    <source>
        <dbReference type="PIRSR" id="PIRSR000193-1"/>
    </source>
</evidence>
<comment type="catalytic activity">
    <reaction evidence="2">
        <text>L-proline + NAD(+) = (S)-1-pyrroline-5-carboxylate + NADH + 2 H(+)</text>
        <dbReference type="Rhea" id="RHEA:14105"/>
        <dbReference type="ChEBI" id="CHEBI:15378"/>
        <dbReference type="ChEBI" id="CHEBI:17388"/>
        <dbReference type="ChEBI" id="CHEBI:57540"/>
        <dbReference type="ChEBI" id="CHEBI:57945"/>
        <dbReference type="ChEBI" id="CHEBI:60039"/>
        <dbReference type="EC" id="1.5.1.2"/>
    </reaction>
</comment>
<dbReference type="EMBL" id="FOES01000004">
    <property type="protein sequence ID" value="SEP91043.1"/>
    <property type="molecule type" value="Genomic_DNA"/>
</dbReference>
<dbReference type="Pfam" id="PF14748">
    <property type="entry name" value="P5CR_dimer"/>
    <property type="match status" value="1"/>
</dbReference>
<dbReference type="PANTHER" id="PTHR11645:SF51">
    <property type="entry name" value="COME OPERON PROTEIN 4"/>
    <property type="match status" value="1"/>
</dbReference>
<dbReference type="InterPro" id="IPR008927">
    <property type="entry name" value="6-PGluconate_DH-like_C_sf"/>
</dbReference>
<organism evidence="6 7">
    <name type="scientific">Piscibacillus halophilus</name>
    <dbReference type="NCBI Taxonomy" id="571933"/>
    <lineage>
        <taxon>Bacteria</taxon>
        <taxon>Bacillati</taxon>
        <taxon>Bacillota</taxon>
        <taxon>Bacilli</taxon>
        <taxon>Bacillales</taxon>
        <taxon>Bacillaceae</taxon>
        <taxon>Piscibacillus</taxon>
    </lineage>
</organism>
<feature type="domain" description="Pyrroline-5-carboxylate reductase dimerisation" evidence="5">
    <location>
        <begin position="159"/>
        <end position="259"/>
    </location>
</feature>
<dbReference type="GO" id="GO:0004735">
    <property type="term" value="F:pyrroline-5-carboxylate reductase activity"/>
    <property type="evidence" value="ECO:0007669"/>
    <property type="project" value="UniProtKB-UniRule"/>
</dbReference>
<keyword evidence="2" id="KW-0963">Cytoplasm</keyword>
<keyword evidence="2" id="KW-0641">Proline biosynthesis</keyword>
<dbReference type="InterPro" id="IPR029036">
    <property type="entry name" value="P5CR_dimer"/>
</dbReference>
<keyword evidence="2" id="KW-0028">Amino-acid biosynthesis</keyword>
<protein>
    <recommendedName>
        <fullName evidence="2">Pyrroline-5-carboxylate reductase</fullName>
        <shortName evidence="2">P5C reductase</shortName>
        <shortName evidence="2">P5CR</shortName>
        <ecNumber evidence="2">1.5.1.2</ecNumber>
    </recommendedName>
    <alternativeName>
        <fullName evidence="2">PCA reductase</fullName>
    </alternativeName>
</protein>
<dbReference type="GO" id="GO:0055129">
    <property type="term" value="P:L-proline biosynthetic process"/>
    <property type="evidence" value="ECO:0007669"/>
    <property type="project" value="UniProtKB-UniRule"/>
</dbReference>
<gene>
    <name evidence="2" type="primary">proC</name>
    <name evidence="6" type="ORF">SAMN05216362_10449</name>
</gene>
<evidence type="ECO:0000259" key="4">
    <source>
        <dbReference type="Pfam" id="PF03807"/>
    </source>
</evidence>
<dbReference type="EC" id="1.5.1.2" evidence="2"/>
<reference evidence="6 7" key="1">
    <citation type="submission" date="2016-10" db="EMBL/GenBank/DDBJ databases">
        <authorList>
            <person name="de Groot N.N."/>
        </authorList>
    </citation>
    <scope>NUCLEOTIDE SEQUENCE [LARGE SCALE GENOMIC DNA]</scope>
    <source>
        <strain evidence="6 7">DSM 21633</strain>
    </source>
</reference>
<dbReference type="SUPFAM" id="SSF48179">
    <property type="entry name" value="6-phosphogluconate dehydrogenase C-terminal domain-like"/>
    <property type="match status" value="1"/>
</dbReference>
<dbReference type="Proteomes" id="UP000199427">
    <property type="component" value="Unassembled WGS sequence"/>
</dbReference>
<keyword evidence="2 3" id="KW-0521">NADP</keyword>
<keyword evidence="2" id="KW-0560">Oxidoreductase</keyword>
<dbReference type="InterPro" id="IPR036291">
    <property type="entry name" value="NAD(P)-bd_dom_sf"/>
</dbReference>
<feature type="binding site" evidence="3">
    <location>
        <begin position="6"/>
        <end position="11"/>
    </location>
    <ligand>
        <name>NADP(+)</name>
        <dbReference type="ChEBI" id="CHEBI:58349"/>
    </ligand>
</feature>
<dbReference type="AlphaFoldDB" id="A0A1H9BR55"/>
<comment type="pathway">
    <text evidence="2">Amino-acid biosynthesis; L-proline biosynthesis; L-proline from L-glutamate 5-semialdehyde: step 1/1.</text>
</comment>
<evidence type="ECO:0000313" key="6">
    <source>
        <dbReference type="EMBL" id="SEP91043.1"/>
    </source>
</evidence>
<dbReference type="Pfam" id="PF03807">
    <property type="entry name" value="F420_oxidored"/>
    <property type="match status" value="1"/>
</dbReference>
<comment type="subcellular location">
    <subcellularLocation>
        <location evidence="2">Cytoplasm</location>
    </subcellularLocation>
</comment>
<keyword evidence="7" id="KW-1185">Reference proteome</keyword>
<dbReference type="GO" id="GO:0005737">
    <property type="term" value="C:cytoplasm"/>
    <property type="evidence" value="ECO:0007669"/>
    <property type="project" value="UniProtKB-SubCell"/>
</dbReference>
<sequence length="276" mass="31062">MKWGIIGTGNMGQVLLHALTSSHAVDQHDLYLYNRTFMKAYALKRQYQNVHVVQTVDSIVSECDIIFLCAKPKEIIEIATKLKDEVSEEQTIVSITSSVSVEHLESILPCTVARMIPSITNRALSGVTLLTFPQHIKSDKKEIILQTCKHFSTPVEVEEEHVRIASDIVSCGPAFLSYILEEMIQSAIRKTGLPKEQATTLVEQMVIGYGKLFKENIYDFSSLKEKVMVKGGITGEGMVALEDSFINVFDHVFDATHDKFYTEKEHIDHLVNEMNP</sequence>
<dbReference type="SUPFAM" id="SSF51735">
    <property type="entry name" value="NAD(P)-binding Rossmann-fold domains"/>
    <property type="match status" value="1"/>
</dbReference>
<dbReference type="UniPathway" id="UPA00098">
    <property type="reaction ID" value="UER00361"/>
</dbReference>
<dbReference type="RefSeq" id="WP_091772641.1">
    <property type="nucleotide sequence ID" value="NZ_FOES01000004.1"/>
</dbReference>
<comment type="function">
    <text evidence="2">Catalyzes the reduction of 1-pyrroline-5-carboxylate (PCA) to L-proline.</text>
</comment>
<dbReference type="NCBIfam" id="NF005814">
    <property type="entry name" value="PRK07680.1"/>
    <property type="match status" value="1"/>
</dbReference>